<evidence type="ECO:0000313" key="1">
    <source>
        <dbReference type="EMBL" id="SSY92978.1"/>
    </source>
</evidence>
<dbReference type="EMBL" id="UFSP01000001">
    <property type="protein sequence ID" value="SSY92978.1"/>
    <property type="molecule type" value="Genomic_DNA"/>
</dbReference>
<dbReference type="Proteomes" id="UP000253728">
    <property type="component" value="Unassembled WGS sequence"/>
</dbReference>
<protein>
    <submittedName>
        <fullName evidence="1">Uncharacterized protein</fullName>
    </submittedName>
</protein>
<name>A0A336N410_AGGAP</name>
<accession>A0A336N410</accession>
<proteinExistence type="predicted"/>
<dbReference type="AlphaFoldDB" id="A0A336N410"/>
<sequence>MQETMFFHRLSRTLILADLIENFETDKFGSCLWANIMKLTGISSPDGKAPADWRATFKDKTAARESLAQILAWQPEKSFWLTDAATKTMPWKNYEELLDG</sequence>
<organism evidence="1 2">
    <name type="scientific">Aggregatibacter aphrophilus</name>
    <name type="common">Haemophilus aphrophilus</name>
    <dbReference type="NCBI Taxonomy" id="732"/>
    <lineage>
        <taxon>Bacteria</taxon>
        <taxon>Pseudomonadati</taxon>
        <taxon>Pseudomonadota</taxon>
        <taxon>Gammaproteobacteria</taxon>
        <taxon>Pasteurellales</taxon>
        <taxon>Pasteurellaceae</taxon>
        <taxon>Aggregatibacter</taxon>
    </lineage>
</organism>
<reference evidence="1 2" key="1">
    <citation type="submission" date="2018-06" db="EMBL/GenBank/DDBJ databases">
        <authorList>
            <consortium name="Pathogen Informatics"/>
            <person name="Doyle S."/>
        </authorList>
    </citation>
    <scope>NUCLEOTIDE SEQUENCE [LARGE SCALE GENOMIC DNA]</scope>
    <source>
        <strain evidence="1 2">NCTC5908</strain>
    </source>
</reference>
<evidence type="ECO:0000313" key="2">
    <source>
        <dbReference type="Proteomes" id="UP000253728"/>
    </source>
</evidence>
<gene>
    <name evidence="1" type="ORF">NCTC5908_00151</name>
</gene>